<keyword evidence="9" id="KW-1133">Transmembrane helix</keyword>
<reference evidence="10" key="1">
    <citation type="journal article" date="2021" name="Mol. Plant Microbe Interact.">
        <title>Complete Genome Sequence of the Plant-Pathogenic Fungus Colletotrichum lupini.</title>
        <authorList>
            <person name="Baroncelli R."/>
            <person name="Pensec F."/>
            <person name="Da Lio D."/>
            <person name="Boufleur T."/>
            <person name="Vicente I."/>
            <person name="Sarrocco S."/>
            <person name="Picot A."/>
            <person name="Baraldi E."/>
            <person name="Sukno S."/>
            <person name="Thon M."/>
            <person name="Le Floch G."/>
        </authorList>
    </citation>
    <scope>NUCLEOTIDE SEQUENCE</scope>
    <source>
        <strain evidence="10">IMI 504893</strain>
    </source>
</reference>
<evidence type="ECO:0000256" key="6">
    <source>
        <dbReference type="ARBA" id="ARBA00023004"/>
    </source>
</evidence>
<protein>
    <submittedName>
        <fullName evidence="10">Cytochrome P450</fullName>
    </submittedName>
</protein>
<dbReference type="Gene3D" id="1.10.630.10">
    <property type="entry name" value="Cytochrome P450"/>
    <property type="match status" value="1"/>
</dbReference>
<evidence type="ECO:0000256" key="4">
    <source>
        <dbReference type="ARBA" id="ARBA00022723"/>
    </source>
</evidence>
<dbReference type="Proteomes" id="UP000830671">
    <property type="component" value="Chromosome 3"/>
</dbReference>
<evidence type="ECO:0000313" key="11">
    <source>
        <dbReference type="Proteomes" id="UP000830671"/>
    </source>
</evidence>
<keyword evidence="9" id="KW-0812">Transmembrane</keyword>
<evidence type="ECO:0000256" key="5">
    <source>
        <dbReference type="ARBA" id="ARBA00023002"/>
    </source>
</evidence>
<dbReference type="RefSeq" id="XP_049141859.1">
    <property type="nucleotide sequence ID" value="XM_049284716.1"/>
</dbReference>
<dbReference type="PANTHER" id="PTHR24305">
    <property type="entry name" value="CYTOCHROME P450"/>
    <property type="match status" value="1"/>
</dbReference>
<feature type="transmembrane region" description="Helical" evidence="9">
    <location>
        <begin position="144"/>
        <end position="166"/>
    </location>
</feature>
<dbReference type="GO" id="GO:0020037">
    <property type="term" value="F:heme binding"/>
    <property type="evidence" value="ECO:0007669"/>
    <property type="project" value="InterPro"/>
</dbReference>
<dbReference type="KEGG" id="clup:CLUP02_05710"/>
<keyword evidence="11" id="KW-1185">Reference proteome</keyword>
<dbReference type="PRINTS" id="PR00463">
    <property type="entry name" value="EP450I"/>
</dbReference>
<keyword evidence="3 8" id="KW-0349">Heme</keyword>
<evidence type="ECO:0000256" key="1">
    <source>
        <dbReference type="ARBA" id="ARBA00001971"/>
    </source>
</evidence>
<keyword evidence="5" id="KW-0560">Oxidoreductase</keyword>
<dbReference type="InterPro" id="IPR002401">
    <property type="entry name" value="Cyt_P450_E_grp-I"/>
</dbReference>
<dbReference type="PANTHER" id="PTHR24305:SF157">
    <property type="entry name" value="N-ACETYLTRYPTOPHAN 6-HYDROXYLASE IVOC-RELATED"/>
    <property type="match status" value="1"/>
</dbReference>
<dbReference type="SUPFAM" id="SSF48264">
    <property type="entry name" value="Cytochrome P450"/>
    <property type="match status" value="1"/>
</dbReference>
<dbReference type="Pfam" id="PF00067">
    <property type="entry name" value="p450"/>
    <property type="match status" value="1"/>
</dbReference>
<feature type="binding site" description="axial binding residue" evidence="8">
    <location>
        <position position="616"/>
    </location>
    <ligand>
        <name>heme</name>
        <dbReference type="ChEBI" id="CHEBI:30413"/>
    </ligand>
    <ligandPart>
        <name>Fe</name>
        <dbReference type="ChEBI" id="CHEBI:18248"/>
    </ligandPart>
</feature>
<evidence type="ECO:0000256" key="7">
    <source>
        <dbReference type="ARBA" id="ARBA00023033"/>
    </source>
</evidence>
<dbReference type="GO" id="GO:0005506">
    <property type="term" value="F:iron ion binding"/>
    <property type="evidence" value="ECO:0007669"/>
    <property type="project" value="InterPro"/>
</dbReference>
<dbReference type="InterPro" id="IPR001128">
    <property type="entry name" value="Cyt_P450"/>
</dbReference>
<evidence type="ECO:0000313" key="10">
    <source>
        <dbReference type="EMBL" id="UQC80228.1"/>
    </source>
</evidence>
<comment type="cofactor">
    <cofactor evidence="1 8">
        <name>heme</name>
        <dbReference type="ChEBI" id="CHEBI:30413"/>
    </cofactor>
</comment>
<sequence length="676" mass="76860">MIRLCGHVTFRFVPGNIHGDAVKLANQPFHPDSDWITSLRRISSRNNEKDFGEKLVVVLSTNILHAYFEYFRDKLTFNGSEPAKRKSDLCHFKNVTPGYCRIKDGNGREIGSPILIMASLGKHLKLPDQASKTRVRFPIHAKMVYFIACLLLVTAYVVSIVIYRLFFSPLARFPGPKLAALTFGYEFYYDFFKDGGGRYWAEINRMHDVSGPTVRINPWEVHIRDPEFAEAFKISRKTSRPWWYYRSNGPPNSVLQAGPHELHRMRREAILPVFATPLVMSREHLYEALVQRLLARFRAAKGTGAVLTCESIPFPPNFPIPLLPHLGHAFRCLAIDLTCTTNLGYDFGFVDVEDFENDMFKIARTLGRMNMISRHIGHWFFAVMRAPARWAKRAEPVSPGMIRVLRFRNMIDQAVTDQYRAATTNTTNVREKTVSSAGSGNDSFKSTVQHILASNLPAHEKELTRVVNEVWLCINAGIDTEGQAIAFATFMLLSHPNELARLRKELAGCEKRLGRLPTYQELKELNYLHAVVQESFRLNHPIAGRLPRTDPDNEIQYGDVVIPRGVTVSVSTYDIYLDANIFPDPHRFEPGRWLDPSERKRLRKYVNNYGRGTRSCVGMDVANMGIYLTLGRIFAPSAGFELALHDTLYERDVAFDADFFGAFPKSGSNHIKAIVV</sequence>
<dbReference type="PRINTS" id="PR00385">
    <property type="entry name" value="P450"/>
</dbReference>
<dbReference type="GO" id="GO:0016705">
    <property type="term" value="F:oxidoreductase activity, acting on paired donors, with incorporation or reduction of molecular oxygen"/>
    <property type="evidence" value="ECO:0007669"/>
    <property type="project" value="InterPro"/>
</dbReference>
<keyword evidence="6 8" id="KW-0408">Iron</keyword>
<dbReference type="InterPro" id="IPR036396">
    <property type="entry name" value="Cyt_P450_sf"/>
</dbReference>
<keyword evidence="9" id="KW-0472">Membrane</keyword>
<name>A0A9Q8WDZ2_9PEZI</name>
<keyword evidence="4 8" id="KW-0479">Metal-binding</keyword>
<proteinExistence type="inferred from homology"/>
<evidence type="ECO:0000256" key="9">
    <source>
        <dbReference type="SAM" id="Phobius"/>
    </source>
</evidence>
<accession>A0A9Q8WDZ2</accession>
<evidence type="ECO:0000256" key="8">
    <source>
        <dbReference type="PIRSR" id="PIRSR602401-1"/>
    </source>
</evidence>
<dbReference type="CDD" id="cd11062">
    <property type="entry name" value="CYP58-like"/>
    <property type="match status" value="1"/>
</dbReference>
<organism evidence="10 11">
    <name type="scientific">Colletotrichum lupini</name>
    <dbReference type="NCBI Taxonomy" id="145971"/>
    <lineage>
        <taxon>Eukaryota</taxon>
        <taxon>Fungi</taxon>
        <taxon>Dikarya</taxon>
        <taxon>Ascomycota</taxon>
        <taxon>Pezizomycotina</taxon>
        <taxon>Sordariomycetes</taxon>
        <taxon>Hypocreomycetidae</taxon>
        <taxon>Glomerellales</taxon>
        <taxon>Glomerellaceae</taxon>
        <taxon>Colletotrichum</taxon>
        <taxon>Colletotrichum acutatum species complex</taxon>
    </lineage>
</organism>
<evidence type="ECO:0000256" key="3">
    <source>
        <dbReference type="ARBA" id="ARBA00022617"/>
    </source>
</evidence>
<dbReference type="GeneID" id="73339726"/>
<keyword evidence="7" id="KW-0503">Monooxygenase</keyword>
<dbReference type="AlphaFoldDB" id="A0A9Q8WDZ2"/>
<dbReference type="EMBL" id="CP019475">
    <property type="protein sequence ID" value="UQC80228.1"/>
    <property type="molecule type" value="Genomic_DNA"/>
</dbReference>
<evidence type="ECO:0000256" key="2">
    <source>
        <dbReference type="ARBA" id="ARBA00010617"/>
    </source>
</evidence>
<comment type="similarity">
    <text evidence="2">Belongs to the cytochrome P450 family.</text>
</comment>
<gene>
    <name evidence="10" type="ORF">CLUP02_05710</name>
</gene>
<dbReference type="GO" id="GO:0004497">
    <property type="term" value="F:monooxygenase activity"/>
    <property type="evidence" value="ECO:0007669"/>
    <property type="project" value="UniProtKB-KW"/>
</dbReference>
<dbReference type="InterPro" id="IPR050121">
    <property type="entry name" value="Cytochrome_P450_monoxygenase"/>
</dbReference>